<name>A0A7W7QCM1_9PSEU</name>
<gene>
    <name evidence="2" type="ORF">FHR82_007440</name>
</gene>
<protein>
    <recommendedName>
        <fullName evidence="4">PH (Pleckstrin Homology) domain-containing protein</fullName>
    </recommendedName>
</protein>
<keyword evidence="1" id="KW-0472">Membrane</keyword>
<evidence type="ECO:0000313" key="2">
    <source>
        <dbReference type="EMBL" id="MBB4911180.1"/>
    </source>
</evidence>
<dbReference type="Proteomes" id="UP000520767">
    <property type="component" value="Unassembled WGS sequence"/>
</dbReference>
<dbReference type="EMBL" id="JACHJQ010000009">
    <property type="protein sequence ID" value="MBB4911180.1"/>
    <property type="molecule type" value="Genomic_DNA"/>
</dbReference>
<keyword evidence="1" id="KW-0812">Transmembrane</keyword>
<proteinExistence type="predicted"/>
<accession>A0A7W7QCM1</accession>
<comment type="caution">
    <text evidence="2">The sequence shown here is derived from an EMBL/GenBank/DDBJ whole genome shotgun (WGS) entry which is preliminary data.</text>
</comment>
<keyword evidence="1" id="KW-1133">Transmembrane helix</keyword>
<keyword evidence="3" id="KW-1185">Reference proteome</keyword>
<feature type="transmembrane region" description="Helical" evidence="1">
    <location>
        <begin position="7"/>
        <end position="28"/>
    </location>
</feature>
<evidence type="ECO:0000256" key="1">
    <source>
        <dbReference type="SAM" id="Phobius"/>
    </source>
</evidence>
<reference evidence="2 3" key="1">
    <citation type="submission" date="2020-08" db="EMBL/GenBank/DDBJ databases">
        <title>Genomic Encyclopedia of Type Strains, Phase III (KMG-III): the genomes of soil and plant-associated and newly described type strains.</title>
        <authorList>
            <person name="Whitman W."/>
        </authorList>
    </citation>
    <scope>NUCLEOTIDE SEQUENCE [LARGE SCALE GENOMIC DNA]</scope>
    <source>
        <strain evidence="2 3">CECT 8960</strain>
    </source>
</reference>
<organism evidence="2 3">
    <name type="scientific">Actinophytocola algeriensis</name>
    <dbReference type="NCBI Taxonomy" id="1768010"/>
    <lineage>
        <taxon>Bacteria</taxon>
        <taxon>Bacillati</taxon>
        <taxon>Actinomycetota</taxon>
        <taxon>Actinomycetes</taxon>
        <taxon>Pseudonocardiales</taxon>
        <taxon>Pseudonocardiaceae</taxon>
    </lineage>
</organism>
<feature type="transmembrane region" description="Helical" evidence="1">
    <location>
        <begin position="34"/>
        <end position="52"/>
    </location>
</feature>
<evidence type="ECO:0008006" key="4">
    <source>
        <dbReference type="Google" id="ProtNLM"/>
    </source>
</evidence>
<dbReference type="RefSeq" id="WP_184815210.1">
    <property type="nucleotide sequence ID" value="NZ_JACHJQ010000009.1"/>
</dbReference>
<dbReference type="AlphaFoldDB" id="A0A7W7QCM1"/>
<sequence>MAVRYNPAIPIVFIVLGVVNFVLAFWLLQTGGSAGFSIVLGPLLALLGVLQLSRTYFEFDPRSGTIITKALLGPMTRTFGGAAGGSLHVDGNRIFWTKTDGRVKKVPVTRVMARSDQWRAVLAQMGNRTPLR</sequence>
<evidence type="ECO:0000313" key="3">
    <source>
        <dbReference type="Proteomes" id="UP000520767"/>
    </source>
</evidence>